<evidence type="ECO:0000313" key="4">
    <source>
        <dbReference type="Proteomes" id="UP001501195"/>
    </source>
</evidence>
<feature type="transmembrane region" description="Helical" evidence="2">
    <location>
        <begin position="189"/>
        <end position="207"/>
    </location>
</feature>
<keyword evidence="2" id="KW-0812">Transmembrane</keyword>
<feature type="transmembrane region" description="Helical" evidence="2">
    <location>
        <begin position="165"/>
        <end position="183"/>
    </location>
</feature>
<keyword evidence="2" id="KW-0472">Membrane</keyword>
<feature type="transmembrane region" description="Helical" evidence="2">
    <location>
        <begin position="91"/>
        <end position="112"/>
    </location>
</feature>
<proteinExistence type="predicted"/>
<dbReference type="EMBL" id="BAABIL010000283">
    <property type="protein sequence ID" value="GAA4979527.1"/>
    <property type="molecule type" value="Genomic_DNA"/>
</dbReference>
<feature type="region of interest" description="Disordered" evidence="1">
    <location>
        <begin position="1"/>
        <end position="23"/>
    </location>
</feature>
<dbReference type="Proteomes" id="UP001501195">
    <property type="component" value="Unassembled WGS sequence"/>
</dbReference>
<keyword evidence="2" id="KW-1133">Transmembrane helix</keyword>
<comment type="caution">
    <text evidence="3">The sequence shown here is derived from an EMBL/GenBank/DDBJ whole genome shotgun (WGS) entry which is preliminary data.</text>
</comment>
<evidence type="ECO:0000256" key="1">
    <source>
        <dbReference type="SAM" id="MobiDB-lite"/>
    </source>
</evidence>
<reference evidence="4" key="1">
    <citation type="journal article" date="2019" name="Int. J. Syst. Evol. Microbiol.">
        <title>The Global Catalogue of Microorganisms (GCM) 10K type strain sequencing project: providing services to taxonomists for standard genome sequencing and annotation.</title>
        <authorList>
            <consortium name="The Broad Institute Genomics Platform"/>
            <consortium name="The Broad Institute Genome Sequencing Center for Infectious Disease"/>
            <person name="Wu L."/>
            <person name="Ma J."/>
        </authorList>
    </citation>
    <scope>NUCLEOTIDE SEQUENCE [LARGE SCALE GENOMIC DNA]</scope>
    <source>
        <strain evidence="4">JCM 18126</strain>
    </source>
</reference>
<accession>A0ABP9HV74</accession>
<dbReference type="RefSeq" id="WP_345712352.1">
    <property type="nucleotide sequence ID" value="NZ_BAABIL010000283.1"/>
</dbReference>
<sequence>MTATTAAADPADPAMPAGDAGPGRRSARDSFELFAECLLTGVVVAVLAVPLVTLLPVVAAAVRHLRRVHEGEGGGVRVLLRETARACRGSWAVSGALLALLAVLGLNAVVAGGGQLPGGAALRWVMVALAAAALVVALRAAATWSPGASWRALVTRAAARSAHDPGGSVLVAAACGLVGLLAWMLPPLVLPGAGIVVLGLLAVEGRLDRR</sequence>
<keyword evidence="4" id="KW-1185">Reference proteome</keyword>
<gene>
    <name evidence="3" type="ORF">GCM10023225_19860</name>
</gene>
<feature type="transmembrane region" description="Helical" evidence="2">
    <location>
        <begin position="38"/>
        <end position="62"/>
    </location>
</feature>
<evidence type="ECO:0008006" key="5">
    <source>
        <dbReference type="Google" id="ProtNLM"/>
    </source>
</evidence>
<feature type="transmembrane region" description="Helical" evidence="2">
    <location>
        <begin position="124"/>
        <end position="144"/>
    </location>
</feature>
<feature type="compositionally biased region" description="Low complexity" evidence="1">
    <location>
        <begin position="1"/>
        <end position="19"/>
    </location>
</feature>
<organism evidence="3 4">
    <name type="scientific">Kineococcus glutinatus</name>
    <dbReference type="NCBI Taxonomy" id="1070872"/>
    <lineage>
        <taxon>Bacteria</taxon>
        <taxon>Bacillati</taxon>
        <taxon>Actinomycetota</taxon>
        <taxon>Actinomycetes</taxon>
        <taxon>Kineosporiales</taxon>
        <taxon>Kineosporiaceae</taxon>
        <taxon>Kineococcus</taxon>
    </lineage>
</organism>
<protein>
    <recommendedName>
        <fullName evidence="5">Membrane protein YesL</fullName>
    </recommendedName>
</protein>
<evidence type="ECO:0000256" key="2">
    <source>
        <dbReference type="SAM" id="Phobius"/>
    </source>
</evidence>
<evidence type="ECO:0000313" key="3">
    <source>
        <dbReference type="EMBL" id="GAA4979527.1"/>
    </source>
</evidence>
<name>A0ABP9HV74_9ACTN</name>